<protein>
    <submittedName>
        <fullName evidence="1">Uncharacterized protein</fullName>
    </submittedName>
</protein>
<organism evidence="1 2">
    <name type="scientific">Pluteus cervinus</name>
    <dbReference type="NCBI Taxonomy" id="181527"/>
    <lineage>
        <taxon>Eukaryota</taxon>
        <taxon>Fungi</taxon>
        <taxon>Dikarya</taxon>
        <taxon>Basidiomycota</taxon>
        <taxon>Agaricomycotina</taxon>
        <taxon>Agaricomycetes</taxon>
        <taxon>Agaricomycetidae</taxon>
        <taxon>Agaricales</taxon>
        <taxon>Pluteineae</taxon>
        <taxon>Pluteaceae</taxon>
        <taxon>Pluteus</taxon>
    </lineage>
</organism>
<gene>
    <name evidence="1" type="ORF">BDN72DRAFT_214028</name>
</gene>
<dbReference type="EMBL" id="ML208277">
    <property type="protein sequence ID" value="TFK73261.1"/>
    <property type="molecule type" value="Genomic_DNA"/>
</dbReference>
<evidence type="ECO:0000313" key="1">
    <source>
        <dbReference type="EMBL" id="TFK73261.1"/>
    </source>
</evidence>
<sequence length="138" mass="15244">MPRLVRSDSFGSRVGPRVVQTQGRTSQQQIQSVPFAPAGYMRTLSSNSTSGDGMGIGRVDLDRRGVKVMLFAQMTRTNNNNHSNSSSSKNRRRASVEGSGTPRGKRSTPQGPSPSNQNIQPQYIIYVAFKPRLHRQLQ</sequence>
<evidence type="ECO:0000313" key="2">
    <source>
        <dbReference type="Proteomes" id="UP000308600"/>
    </source>
</evidence>
<name>A0ACD3B6H9_9AGAR</name>
<proteinExistence type="predicted"/>
<dbReference type="Proteomes" id="UP000308600">
    <property type="component" value="Unassembled WGS sequence"/>
</dbReference>
<accession>A0ACD3B6H9</accession>
<keyword evidence="2" id="KW-1185">Reference proteome</keyword>
<reference evidence="1 2" key="1">
    <citation type="journal article" date="2019" name="Nat. Ecol. Evol.">
        <title>Megaphylogeny resolves global patterns of mushroom evolution.</title>
        <authorList>
            <person name="Varga T."/>
            <person name="Krizsan K."/>
            <person name="Foldi C."/>
            <person name="Dima B."/>
            <person name="Sanchez-Garcia M."/>
            <person name="Sanchez-Ramirez S."/>
            <person name="Szollosi G.J."/>
            <person name="Szarkandi J.G."/>
            <person name="Papp V."/>
            <person name="Albert L."/>
            <person name="Andreopoulos W."/>
            <person name="Angelini C."/>
            <person name="Antonin V."/>
            <person name="Barry K.W."/>
            <person name="Bougher N.L."/>
            <person name="Buchanan P."/>
            <person name="Buyck B."/>
            <person name="Bense V."/>
            <person name="Catcheside P."/>
            <person name="Chovatia M."/>
            <person name="Cooper J."/>
            <person name="Damon W."/>
            <person name="Desjardin D."/>
            <person name="Finy P."/>
            <person name="Geml J."/>
            <person name="Haridas S."/>
            <person name="Hughes K."/>
            <person name="Justo A."/>
            <person name="Karasinski D."/>
            <person name="Kautmanova I."/>
            <person name="Kiss B."/>
            <person name="Kocsube S."/>
            <person name="Kotiranta H."/>
            <person name="LaButti K.M."/>
            <person name="Lechner B.E."/>
            <person name="Liimatainen K."/>
            <person name="Lipzen A."/>
            <person name="Lukacs Z."/>
            <person name="Mihaltcheva S."/>
            <person name="Morgado L.N."/>
            <person name="Niskanen T."/>
            <person name="Noordeloos M.E."/>
            <person name="Ohm R.A."/>
            <person name="Ortiz-Santana B."/>
            <person name="Ovrebo C."/>
            <person name="Racz N."/>
            <person name="Riley R."/>
            <person name="Savchenko A."/>
            <person name="Shiryaev A."/>
            <person name="Soop K."/>
            <person name="Spirin V."/>
            <person name="Szebenyi C."/>
            <person name="Tomsovsky M."/>
            <person name="Tulloss R.E."/>
            <person name="Uehling J."/>
            <person name="Grigoriev I.V."/>
            <person name="Vagvolgyi C."/>
            <person name="Papp T."/>
            <person name="Martin F.M."/>
            <person name="Miettinen O."/>
            <person name="Hibbett D.S."/>
            <person name="Nagy L.G."/>
        </authorList>
    </citation>
    <scope>NUCLEOTIDE SEQUENCE [LARGE SCALE GENOMIC DNA]</scope>
    <source>
        <strain evidence="1 2">NL-1719</strain>
    </source>
</reference>